<proteinExistence type="predicted"/>
<name>A0ACC2T8M1_9FUNG</name>
<sequence length="72" mass="7858">MPKKIVRIDNFPLETQAQEWDLNPEPGFLRATGPMDQGPVHLCFPGTEPLQAEAPAKSQSQNTSVGLTMVVP</sequence>
<protein>
    <submittedName>
        <fullName evidence="1">Uncharacterized protein</fullName>
    </submittedName>
</protein>
<organism evidence="1 2">
    <name type="scientific">Entomophthora muscae</name>
    <dbReference type="NCBI Taxonomy" id="34485"/>
    <lineage>
        <taxon>Eukaryota</taxon>
        <taxon>Fungi</taxon>
        <taxon>Fungi incertae sedis</taxon>
        <taxon>Zoopagomycota</taxon>
        <taxon>Entomophthoromycotina</taxon>
        <taxon>Entomophthoromycetes</taxon>
        <taxon>Entomophthorales</taxon>
        <taxon>Entomophthoraceae</taxon>
        <taxon>Entomophthora</taxon>
    </lineage>
</organism>
<accession>A0ACC2T8M1</accession>
<evidence type="ECO:0000313" key="2">
    <source>
        <dbReference type="Proteomes" id="UP001165960"/>
    </source>
</evidence>
<dbReference type="Proteomes" id="UP001165960">
    <property type="component" value="Unassembled WGS sequence"/>
</dbReference>
<keyword evidence="2" id="KW-1185">Reference proteome</keyword>
<comment type="caution">
    <text evidence="1">The sequence shown here is derived from an EMBL/GenBank/DDBJ whole genome shotgun (WGS) entry which is preliminary data.</text>
</comment>
<evidence type="ECO:0000313" key="1">
    <source>
        <dbReference type="EMBL" id="KAJ9070904.1"/>
    </source>
</evidence>
<gene>
    <name evidence="1" type="ORF">DSO57_1002534</name>
</gene>
<reference evidence="1" key="1">
    <citation type="submission" date="2022-04" db="EMBL/GenBank/DDBJ databases">
        <title>Genome of the entomopathogenic fungus Entomophthora muscae.</title>
        <authorList>
            <person name="Elya C."/>
            <person name="Lovett B.R."/>
            <person name="Lee E."/>
            <person name="Macias A.M."/>
            <person name="Hajek A.E."/>
            <person name="De Bivort B.L."/>
            <person name="Kasson M.T."/>
            <person name="De Fine Licht H.H."/>
            <person name="Stajich J.E."/>
        </authorList>
    </citation>
    <scope>NUCLEOTIDE SEQUENCE</scope>
    <source>
        <strain evidence="1">Berkeley</strain>
    </source>
</reference>
<dbReference type="EMBL" id="QTSX02003556">
    <property type="protein sequence ID" value="KAJ9070904.1"/>
    <property type="molecule type" value="Genomic_DNA"/>
</dbReference>